<comment type="caution">
    <text evidence="1">The sequence shown here is derived from an EMBL/GenBank/DDBJ whole genome shotgun (WGS) entry which is preliminary data.</text>
</comment>
<reference evidence="1 2" key="1">
    <citation type="submission" date="2023-07" db="EMBL/GenBank/DDBJ databases">
        <title>Genomic Encyclopedia of Type Strains, Phase IV (KMG-IV): sequencing the most valuable type-strain genomes for metagenomic binning, comparative biology and taxonomic classification.</title>
        <authorList>
            <person name="Goeker M."/>
        </authorList>
    </citation>
    <scope>NUCLEOTIDE SEQUENCE [LARGE SCALE GENOMIC DNA]</scope>
    <source>
        <strain evidence="1 2">DSM 1111</strain>
    </source>
</reference>
<evidence type="ECO:0000313" key="1">
    <source>
        <dbReference type="EMBL" id="MDQ0423008.1"/>
    </source>
</evidence>
<protein>
    <submittedName>
        <fullName evidence="1">Phage-related protein</fullName>
    </submittedName>
</protein>
<proteinExistence type="predicted"/>
<keyword evidence="2" id="KW-1185">Reference proteome</keyword>
<dbReference type="Proteomes" id="UP001238496">
    <property type="component" value="Unassembled WGS sequence"/>
</dbReference>
<evidence type="ECO:0000313" key="2">
    <source>
        <dbReference type="Proteomes" id="UP001238496"/>
    </source>
</evidence>
<organism evidence="1 2">
    <name type="scientific">Peteryoungia aggregata LMG 23059</name>
    <dbReference type="NCBI Taxonomy" id="1368425"/>
    <lineage>
        <taxon>Bacteria</taxon>
        <taxon>Pseudomonadati</taxon>
        <taxon>Pseudomonadota</taxon>
        <taxon>Alphaproteobacteria</taxon>
        <taxon>Hyphomicrobiales</taxon>
        <taxon>Rhizobiaceae</taxon>
        <taxon>Peteryoungia</taxon>
    </lineage>
</organism>
<sequence length="106" mass="12049">MWSVETLGKIVDDEIARWPPDLRARLVRVSALIEEVGLEQLPGGTIKHVEGRLWELRLSAKSGISRAIYVTASGKRVVIVHAYVKKTEKMPKRHLELARQRARDVI</sequence>
<dbReference type="EMBL" id="JAUSUW010000015">
    <property type="protein sequence ID" value="MDQ0423008.1"/>
    <property type="molecule type" value="Genomic_DNA"/>
</dbReference>
<dbReference type="InterPro" id="IPR009241">
    <property type="entry name" value="HigB-like"/>
</dbReference>
<dbReference type="RefSeq" id="WP_307376311.1">
    <property type="nucleotide sequence ID" value="NZ_JAUSUW010000015.1"/>
</dbReference>
<gene>
    <name evidence="1" type="ORF">J2045_004058</name>
</gene>
<dbReference type="Pfam" id="PF05973">
    <property type="entry name" value="Gp49"/>
    <property type="match status" value="1"/>
</dbReference>
<name>A0ABU0GD48_9HYPH</name>
<accession>A0ABU0GD48</accession>